<dbReference type="InterPro" id="IPR011009">
    <property type="entry name" value="Kinase-like_dom_sf"/>
</dbReference>
<protein>
    <submittedName>
        <fullName evidence="1">Aminoglycoside phosphotransferase family protein</fullName>
    </submittedName>
</protein>
<dbReference type="RefSeq" id="WP_377380479.1">
    <property type="nucleotide sequence ID" value="NZ_JBHSSW010000030.1"/>
</dbReference>
<dbReference type="InterPro" id="IPR006748">
    <property type="entry name" value="NH2Glyco/OHUrea_AB-resist_kin"/>
</dbReference>
<comment type="caution">
    <text evidence="1">The sequence shown here is derived from an EMBL/GenBank/DDBJ whole genome shotgun (WGS) entry which is preliminary data.</text>
</comment>
<sequence length="270" mass="29887">MFELYLHRWDLVPDGEPIVTPTAQLLPVLRQETPAMLKLSSQPDQQRGAALMEWWAGGGAAEVFARDNNAVLIERATGTRSLADMARVGEDDSACRILCATADRLHRQRPGKLPDLVPLHLWFHDLEIAAAKHGGILAQSLQAAQTLLANPREQTVLHGDLHHDNVLDFLERGWRAIDPHGLIGERGFDFANIFTNPDLSDPDRPVATQPGRFHRRLSVVTEAAGLERHRLLQWILAWTGLSAAWFLEDGDPLAEVDLVIAAIAASELAR</sequence>
<name>A0ABW1SD02_9PROT</name>
<accession>A0ABW1SD02</accession>
<dbReference type="EMBL" id="JBHSSW010000030">
    <property type="protein sequence ID" value="MFC6199425.1"/>
    <property type="molecule type" value="Genomic_DNA"/>
</dbReference>
<keyword evidence="2" id="KW-1185">Reference proteome</keyword>
<proteinExistence type="predicted"/>
<dbReference type="Pfam" id="PF04655">
    <property type="entry name" value="APH_6_hur"/>
    <property type="match status" value="1"/>
</dbReference>
<evidence type="ECO:0000313" key="1">
    <source>
        <dbReference type="EMBL" id="MFC6199425.1"/>
    </source>
</evidence>
<evidence type="ECO:0000313" key="2">
    <source>
        <dbReference type="Proteomes" id="UP001596303"/>
    </source>
</evidence>
<dbReference type="SUPFAM" id="SSF56112">
    <property type="entry name" value="Protein kinase-like (PK-like)"/>
    <property type="match status" value="1"/>
</dbReference>
<gene>
    <name evidence="1" type="ORF">ACFQDM_15165</name>
</gene>
<reference evidence="2" key="1">
    <citation type="journal article" date="2019" name="Int. J. Syst. Evol. Microbiol.">
        <title>The Global Catalogue of Microorganisms (GCM) 10K type strain sequencing project: providing services to taxonomists for standard genome sequencing and annotation.</title>
        <authorList>
            <consortium name="The Broad Institute Genomics Platform"/>
            <consortium name="The Broad Institute Genome Sequencing Center for Infectious Disease"/>
            <person name="Wu L."/>
            <person name="Ma J."/>
        </authorList>
    </citation>
    <scope>NUCLEOTIDE SEQUENCE [LARGE SCALE GENOMIC DNA]</scope>
    <source>
        <strain evidence="2">CGMCC-1.15741</strain>
    </source>
</reference>
<dbReference type="Proteomes" id="UP001596303">
    <property type="component" value="Unassembled WGS sequence"/>
</dbReference>
<organism evidence="1 2">
    <name type="scientific">Ponticaulis profundi</name>
    <dbReference type="NCBI Taxonomy" id="2665222"/>
    <lineage>
        <taxon>Bacteria</taxon>
        <taxon>Pseudomonadati</taxon>
        <taxon>Pseudomonadota</taxon>
        <taxon>Alphaproteobacteria</taxon>
        <taxon>Hyphomonadales</taxon>
        <taxon>Hyphomonadaceae</taxon>
        <taxon>Ponticaulis</taxon>
    </lineage>
</organism>